<gene>
    <name evidence="2" type="ORF">KIH39_21075</name>
</gene>
<evidence type="ECO:0000313" key="2">
    <source>
        <dbReference type="EMBL" id="QVL31314.1"/>
    </source>
</evidence>
<name>A0A8E6B4U3_9BACT</name>
<evidence type="ECO:0000259" key="1">
    <source>
        <dbReference type="SMART" id="SM00331"/>
    </source>
</evidence>
<dbReference type="InterPro" id="IPR039248">
    <property type="entry name" value="Ptase_RsbX"/>
</dbReference>
<dbReference type="Proteomes" id="UP000676194">
    <property type="component" value="Chromosome"/>
</dbReference>
<dbReference type="SUPFAM" id="SSF55874">
    <property type="entry name" value="ATPase domain of HSP90 chaperone/DNA topoisomerase II/histidine kinase"/>
    <property type="match status" value="1"/>
</dbReference>
<protein>
    <submittedName>
        <fullName evidence="2">SpoIIE family protein phosphatase</fullName>
    </submittedName>
</protein>
<dbReference type="Gene3D" id="3.60.40.10">
    <property type="entry name" value="PPM-type phosphatase domain"/>
    <property type="match status" value="1"/>
</dbReference>
<proteinExistence type="predicted"/>
<organism evidence="2 3">
    <name type="scientific">Telmatocola sphagniphila</name>
    <dbReference type="NCBI Taxonomy" id="1123043"/>
    <lineage>
        <taxon>Bacteria</taxon>
        <taxon>Pseudomonadati</taxon>
        <taxon>Planctomycetota</taxon>
        <taxon>Planctomycetia</taxon>
        <taxon>Gemmatales</taxon>
        <taxon>Gemmataceae</taxon>
    </lineage>
</organism>
<dbReference type="Gene3D" id="3.30.565.10">
    <property type="entry name" value="Histidine kinase-like ATPase, C-terminal domain"/>
    <property type="match status" value="1"/>
</dbReference>
<dbReference type="PANTHER" id="PTHR35801">
    <property type="entry name" value="PHOSPHOSERINE PHOSPHATASE RSBX"/>
    <property type="match status" value="1"/>
</dbReference>
<dbReference type="AlphaFoldDB" id="A0A8E6B4U3"/>
<dbReference type="Pfam" id="PF07228">
    <property type="entry name" value="SpoIIE"/>
    <property type="match status" value="1"/>
</dbReference>
<accession>A0A8E6B4U3</accession>
<dbReference type="SMART" id="SM00331">
    <property type="entry name" value="PP2C_SIG"/>
    <property type="match status" value="1"/>
</dbReference>
<evidence type="ECO:0000313" key="3">
    <source>
        <dbReference type="Proteomes" id="UP000676194"/>
    </source>
</evidence>
<dbReference type="InterPro" id="IPR036457">
    <property type="entry name" value="PPM-type-like_dom_sf"/>
</dbReference>
<dbReference type="Pfam" id="PF13581">
    <property type="entry name" value="HATPase_c_2"/>
    <property type="match status" value="1"/>
</dbReference>
<sequence length="317" mass="33449">MASRIAEQAGFGENDRGKVAIVATELATNLVKHARQGRILLRSFRSAAESIVEILSIDSNPGKADFAACLADGYSTAGTPGNGLGAVKRLSRTFDFYSGPGNGTVILSQIAPGEFKDTQPSRSHFEWCALTVAAPGETVCGDACGVEVREGQLRLMIADGLGHGPGAAEASEKACDVFTQMNSFTPRALIELSHRSLMGTRGAALAAASADANSQDLEFAGVGNISASLQSLTGSRGLMSYNGTLGAQFRSVRQLTYQWAKDSILVLHSDGIKTHWSLTDNPGLFHCHPAVIAAVLLRDQCRGRDDASIVVVRRKSA</sequence>
<dbReference type="InterPro" id="IPR003594">
    <property type="entry name" value="HATPase_dom"/>
</dbReference>
<keyword evidence="3" id="KW-1185">Reference proteome</keyword>
<dbReference type="PANTHER" id="PTHR35801:SF1">
    <property type="entry name" value="PHOSPHOSERINE PHOSPHATASE RSBX"/>
    <property type="match status" value="1"/>
</dbReference>
<dbReference type="CDD" id="cd16934">
    <property type="entry name" value="HATPase_RsbT-like"/>
    <property type="match status" value="1"/>
</dbReference>
<dbReference type="SUPFAM" id="SSF81606">
    <property type="entry name" value="PP2C-like"/>
    <property type="match status" value="1"/>
</dbReference>
<dbReference type="InterPro" id="IPR001932">
    <property type="entry name" value="PPM-type_phosphatase-like_dom"/>
</dbReference>
<feature type="domain" description="PPM-type phosphatase" evidence="1">
    <location>
        <begin position="124"/>
        <end position="314"/>
    </location>
</feature>
<dbReference type="InterPro" id="IPR036890">
    <property type="entry name" value="HATPase_C_sf"/>
</dbReference>
<dbReference type="EMBL" id="CP074694">
    <property type="protein sequence ID" value="QVL31314.1"/>
    <property type="molecule type" value="Genomic_DNA"/>
</dbReference>
<dbReference type="KEGG" id="tsph:KIH39_21075"/>
<reference evidence="2" key="1">
    <citation type="submission" date="2021-05" db="EMBL/GenBank/DDBJ databases">
        <title>Complete genome sequence of the cellulolytic planctomycete Telmatocola sphagniphila SP2T and characterization of the first cellulase from planctomycetes.</title>
        <authorList>
            <person name="Rakitin A.L."/>
            <person name="Beletsky A.V."/>
            <person name="Naumoff D.G."/>
            <person name="Kulichevskaya I.S."/>
            <person name="Mardanov A.V."/>
            <person name="Ravin N.V."/>
            <person name="Dedysh S.N."/>
        </authorList>
    </citation>
    <scope>NUCLEOTIDE SEQUENCE</scope>
    <source>
        <strain evidence="2">SP2T</strain>
    </source>
</reference>